<dbReference type="InterPro" id="IPR010282">
    <property type="entry name" value="Uncharacterised_HutD/Ves"/>
</dbReference>
<evidence type="ECO:0000313" key="1">
    <source>
        <dbReference type="EMBL" id="MDR6215168.1"/>
    </source>
</evidence>
<organism evidence="1 2">
    <name type="scientific">Paracidovorax wautersii</name>
    <dbReference type="NCBI Taxonomy" id="1177982"/>
    <lineage>
        <taxon>Bacteria</taxon>
        <taxon>Pseudomonadati</taxon>
        <taxon>Pseudomonadota</taxon>
        <taxon>Betaproteobacteria</taxon>
        <taxon>Burkholderiales</taxon>
        <taxon>Comamonadaceae</taxon>
        <taxon>Paracidovorax</taxon>
    </lineage>
</organism>
<accession>A0ABU1IF06</accession>
<sequence length="190" mass="20153">MQRFDLATIPSTPWRNGGGATRELACWPPGAGMEAFDWRVSVATVVQAGPFSAFPGIDRHIMLLQGGGLHLQARDGSLQHALDELWQPFCFAGELALDCTLAGATSQDFNLMLRRGAWKGGIDIVRGSVQPGVSPAGLCMVLEGTWASEDAQGDAVFKPGQGLWWSASTPHASLAPRGTGTLAWLALNPV</sequence>
<dbReference type="InterPro" id="IPR014710">
    <property type="entry name" value="RmlC-like_jellyroll"/>
</dbReference>
<dbReference type="RefSeq" id="WP_309829556.1">
    <property type="nucleotide sequence ID" value="NZ_JAVIZX010000001.1"/>
</dbReference>
<gene>
    <name evidence="1" type="ORF">QE399_002857</name>
</gene>
<protein>
    <submittedName>
        <fullName evidence="1">Environmental stress-induced protein Ves</fullName>
    </submittedName>
</protein>
<dbReference type="Gene3D" id="2.60.120.10">
    <property type="entry name" value="Jelly Rolls"/>
    <property type="match status" value="1"/>
</dbReference>
<dbReference type="EMBL" id="JAVIZX010000001">
    <property type="protein sequence ID" value="MDR6215168.1"/>
    <property type="molecule type" value="Genomic_DNA"/>
</dbReference>
<dbReference type="InterPro" id="IPR011051">
    <property type="entry name" value="RmlC_Cupin_sf"/>
</dbReference>
<dbReference type="CDD" id="cd20293">
    <property type="entry name" value="cupin_HutD_N"/>
    <property type="match status" value="1"/>
</dbReference>
<dbReference type="PANTHER" id="PTHR37943:SF1">
    <property type="entry name" value="PROTEIN VES"/>
    <property type="match status" value="1"/>
</dbReference>
<reference evidence="1 2" key="1">
    <citation type="submission" date="2023-08" db="EMBL/GenBank/DDBJ databases">
        <title>Functional and genomic diversity of the sorghum phyllosphere microbiome.</title>
        <authorList>
            <person name="Shade A."/>
        </authorList>
    </citation>
    <scope>NUCLEOTIDE SEQUENCE [LARGE SCALE GENOMIC DNA]</scope>
    <source>
        <strain evidence="1 2">SORGH_AS_0335</strain>
    </source>
</reference>
<evidence type="ECO:0000313" key="2">
    <source>
        <dbReference type="Proteomes" id="UP001267710"/>
    </source>
</evidence>
<name>A0ABU1IF06_9BURK</name>
<comment type="caution">
    <text evidence="1">The sequence shown here is derived from an EMBL/GenBank/DDBJ whole genome shotgun (WGS) entry which is preliminary data.</text>
</comment>
<dbReference type="SUPFAM" id="SSF51182">
    <property type="entry name" value="RmlC-like cupins"/>
    <property type="match status" value="1"/>
</dbReference>
<proteinExistence type="predicted"/>
<dbReference type="Pfam" id="PF05962">
    <property type="entry name" value="HutD"/>
    <property type="match status" value="1"/>
</dbReference>
<dbReference type="Proteomes" id="UP001267710">
    <property type="component" value="Unassembled WGS sequence"/>
</dbReference>
<dbReference type="PANTHER" id="PTHR37943">
    <property type="entry name" value="PROTEIN VES"/>
    <property type="match status" value="1"/>
</dbReference>
<keyword evidence="2" id="KW-1185">Reference proteome</keyword>